<evidence type="ECO:0008006" key="4">
    <source>
        <dbReference type="Google" id="ProtNLM"/>
    </source>
</evidence>
<protein>
    <recommendedName>
        <fullName evidence="4">Asp23/Gls24 family envelope stress response protein</fullName>
    </recommendedName>
</protein>
<sequence length="166" mass="17069">MSPDHLGGGGGGPGRLLVAERVVAKIAAIAAADVEAVAGPPPRVATRVAEFLRDGSPGGRPRPGWRGPGWRRTGHGYGRRRPDAGHGARPADGFGDRPSGRPEATVRVVDGAAWVSLTLSITYPASVSQTTQAVRDRVRERVAALAGLPVARIDIDIPLLSAGAGP</sequence>
<name>A0A1S1RL32_9ACTN</name>
<dbReference type="EMBL" id="MAXA01000001">
    <property type="protein sequence ID" value="OHV46767.1"/>
    <property type="molecule type" value="Genomic_DNA"/>
</dbReference>
<gene>
    <name evidence="2" type="ORF">BBK14_00330</name>
</gene>
<dbReference type="Proteomes" id="UP000179769">
    <property type="component" value="Unassembled WGS sequence"/>
</dbReference>
<dbReference type="OrthoDB" id="17308at1854"/>
<accession>A0A1S1RL32</accession>
<evidence type="ECO:0000313" key="2">
    <source>
        <dbReference type="EMBL" id="OHV46767.1"/>
    </source>
</evidence>
<evidence type="ECO:0000313" key="3">
    <source>
        <dbReference type="Proteomes" id="UP000179769"/>
    </source>
</evidence>
<feature type="compositionally biased region" description="Low complexity" evidence="1">
    <location>
        <begin position="62"/>
        <end position="71"/>
    </location>
</feature>
<comment type="caution">
    <text evidence="2">The sequence shown here is derived from an EMBL/GenBank/DDBJ whole genome shotgun (WGS) entry which is preliminary data.</text>
</comment>
<keyword evidence="3" id="KW-1185">Reference proteome</keyword>
<organism evidence="2 3">
    <name type="scientific">Parafrankia soli</name>
    <dbReference type="NCBI Taxonomy" id="2599596"/>
    <lineage>
        <taxon>Bacteria</taxon>
        <taxon>Bacillati</taxon>
        <taxon>Actinomycetota</taxon>
        <taxon>Actinomycetes</taxon>
        <taxon>Frankiales</taxon>
        <taxon>Frankiaceae</taxon>
        <taxon>Parafrankia</taxon>
    </lineage>
</organism>
<dbReference type="RefSeq" id="WP_071059182.1">
    <property type="nucleotide sequence ID" value="NZ_MAXA01000001.1"/>
</dbReference>
<reference evidence="3" key="1">
    <citation type="submission" date="2016-07" db="EMBL/GenBank/DDBJ databases">
        <title>Frankia sp. NRRL B-16219 Genome sequencing.</title>
        <authorList>
            <person name="Ghodhbane-Gtari F."/>
            <person name="Swanson E."/>
            <person name="Gueddou A."/>
            <person name="Louati M."/>
            <person name="Nouioui I."/>
            <person name="Hezbri K."/>
            <person name="Abebe-Akele F."/>
            <person name="Simpson S."/>
            <person name="Morris K."/>
            <person name="Thomas K."/>
            <person name="Gtari M."/>
            <person name="Tisa L.S."/>
        </authorList>
    </citation>
    <scope>NUCLEOTIDE SEQUENCE [LARGE SCALE GENOMIC DNA]</scope>
    <source>
        <strain evidence="3">NRRL B-16219</strain>
    </source>
</reference>
<evidence type="ECO:0000256" key="1">
    <source>
        <dbReference type="SAM" id="MobiDB-lite"/>
    </source>
</evidence>
<feature type="region of interest" description="Disordered" evidence="1">
    <location>
        <begin position="52"/>
        <end position="102"/>
    </location>
</feature>
<proteinExistence type="predicted"/>
<dbReference type="AlphaFoldDB" id="A0A1S1RL32"/>